<accession>A0A0J8RZ36</accession>
<evidence type="ECO:0000259" key="2">
    <source>
        <dbReference type="Pfam" id="PF00561"/>
    </source>
</evidence>
<name>A0A0J8RZ36_COCIT</name>
<dbReference type="Proteomes" id="UP000054563">
    <property type="component" value="Unassembled WGS sequence"/>
</dbReference>
<dbReference type="AlphaFoldDB" id="A0A0J8RZ36"/>
<dbReference type="Gene3D" id="3.40.50.1820">
    <property type="entry name" value="alpha/beta hydrolase"/>
    <property type="match status" value="1"/>
</dbReference>
<dbReference type="GO" id="GO:0003824">
    <property type="term" value="F:catalytic activity"/>
    <property type="evidence" value="ECO:0007669"/>
    <property type="project" value="InterPro"/>
</dbReference>
<dbReference type="PANTHER" id="PTHR43689:SF8">
    <property type="entry name" value="ALPHA_BETA-HYDROLASES SUPERFAMILY PROTEIN"/>
    <property type="match status" value="1"/>
</dbReference>
<gene>
    <name evidence="3" type="ORF">CIHG_07549</name>
</gene>
<dbReference type="VEuPathDB" id="FungiDB:CIHG_07549"/>
<feature type="transmembrane region" description="Helical" evidence="1">
    <location>
        <begin position="6"/>
        <end position="29"/>
    </location>
</feature>
<keyword evidence="1" id="KW-1133">Transmembrane helix</keyword>
<dbReference type="STRING" id="396776.A0A0J8RZ36"/>
<dbReference type="PRINTS" id="PR00412">
    <property type="entry name" value="EPOXHYDRLASE"/>
</dbReference>
<evidence type="ECO:0000256" key="1">
    <source>
        <dbReference type="SAM" id="Phobius"/>
    </source>
</evidence>
<keyword evidence="1" id="KW-0812">Transmembrane</keyword>
<dbReference type="InterPro" id="IPR029058">
    <property type="entry name" value="AB_hydrolase_fold"/>
</dbReference>
<dbReference type="PANTHER" id="PTHR43689">
    <property type="entry name" value="HYDROLASE"/>
    <property type="match status" value="1"/>
</dbReference>
<keyword evidence="1" id="KW-0472">Membrane</keyword>
<feature type="domain" description="AB hydrolase-1" evidence="2">
    <location>
        <begin position="94"/>
        <end position="139"/>
    </location>
</feature>
<dbReference type="InterPro" id="IPR000073">
    <property type="entry name" value="AB_hydrolase_1"/>
</dbReference>
<protein>
    <recommendedName>
        <fullName evidence="2">AB hydrolase-1 domain-containing protein</fullName>
    </recommendedName>
</protein>
<dbReference type="OrthoDB" id="6431331at2759"/>
<sequence>MSILGYLGLFLVLAYGVFTFILYGITAICKGTFFHRQTEKENLELVLARDRFWNLSKPWAGLFHRFLTLRTGFKFHYITSDEPGTAGRQKSDKPLVIFLHGFPDSWAIWRHVLASFSIRESSTVVAVDLPGYGGSDSLKKKVFIVAHDWGGLLAFRLAAEAPQVADRFIIVNGPLMALVRSNVRLLTESSSKMFKMFLREPWHSRSLLLKSVQTLKPVIHQFWCSGYIFAFQLPMPLVRYMGTGGNYSFLKAIHRLSVGVAGKFTLRDAQESMASTLGPGVLECESMTNEGEKYPPSVLERDKSGNFGAIVSYYRHGAADGVWHKSLETISSVFNIWPDGPRRTSSGTGMFDITNGSLKANATVLWGQSDVALDSHLALEGIADYLVHGSQVIVLPRTGHFPQVEVESRVALEKVIEWAWTLRISIRLFPAIMNGAKLAVCPLTGVFSANFLYILEQIVRLSLSRPSRLSSREANRGIIPYQVSQPYQYQQRHFPRSHQPNHIGILLGSLAIIDNQLIDRIKGRGSGYAVREYLSPFIALSEEPSWSPLNRGTLQGHYLARVCHPVLRCGARIGNRYGYNRRIWLGPKALGRVP</sequence>
<organism evidence="3 4">
    <name type="scientific">Coccidioides immitis H538.4</name>
    <dbReference type="NCBI Taxonomy" id="396776"/>
    <lineage>
        <taxon>Eukaryota</taxon>
        <taxon>Fungi</taxon>
        <taxon>Dikarya</taxon>
        <taxon>Ascomycota</taxon>
        <taxon>Pezizomycotina</taxon>
        <taxon>Eurotiomycetes</taxon>
        <taxon>Eurotiomycetidae</taxon>
        <taxon>Onygenales</taxon>
        <taxon>Onygenaceae</taxon>
        <taxon>Coccidioides</taxon>
    </lineage>
</organism>
<reference evidence="4" key="1">
    <citation type="journal article" date="2010" name="Genome Res.">
        <title>Population genomic sequencing of Coccidioides fungi reveals recent hybridization and transposon control.</title>
        <authorList>
            <person name="Neafsey D.E."/>
            <person name="Barker B.M."/>
            <person name="Sharpton T.J."/>
            <person name="Stajich J.E."/>
            <person name="Park D.J."/>
            <person name="Whiston E."/>
            <person name="Hung C.-Y."/>
            <person name="McMahan C."/>
            <person name="White J."/>
            <person name="Sykes S."/>
            <person name="Heiman D."/>
            <person name="Young S."/>
            <person name="Zeng Q."/>
            <person name="Abouelleil A."/>
            <person name="Aftuck L."/>
            <person name="Bessette D."/>
            <person name="Brown A."/>
            <person name="FitzGerald M."/>
            <person name="Lui A."/>
            <person name="Macdonald J.P."/>
            <person name="Priest M."/>
            <person name="Orbach M.J."/>
            <person name="Galgiani J.N."/>
            <person name="Kirkland T.N."/>
            <person name="Cole G.T."/>
            <person name="Birren B.W."/>
            <person name="Henn M.R."/>
            <person name="Taylor J.W."/>
            <person name="Rounsley S.D."/>
        </authorList>
    </citation>
    <scope>NUCLEOTIDE SEQUENCE [LARGE SCALE GENOMIC DNA]</scope>
    <source>
        <strain evidence="4">H538.4</strain>
    </source>
</reference>
<proteinExistence type="predicted"/>
<dbReference type="SUPFAM" id="SSF53474">
    <property type="entry name" value="alpha/beta-Hydrolases"/>
    <property type="match status" value="1"/>
</dbReference>
<evidence type="ECO:0000313" key="4">
    <source>
        <dbReference type="Proteomes" id="UP000054563"/>
    </source>
</evidence>
<dbReference type="Pfam" id="PF00561">
    <property type="entry name" value="Abhydrolase_1"/>
    <property type="match status" value="1"/>
</dbReference>
<dbReference type="EMBL" id="DS017016">
    <property type="protein sequence ID" value="KMU89866.1"/>
    <property type="molecule type" value="Genomic_DNA"/>
</dbReference>
<evidence type="ECO:0000313" key="3">
    <source>
        <dbReference type="EMBL" id="KMU89866.1"/>
    </source>
</evidence>
<dbReference type="eggNOG" id="KOG4178">
    <property type="taxonomic scope" value="Eukaryota"/>
</dbReference>
<dbReference type="InterPro" id="IPR000639">
    <property type="entry name" value="Epox_hydrolase-like"/>
</dbReference>